<dbReference type="Pfam" id="PF05729">
    <property type="entry name" value="NACHT"/>
    <property type="match status" value="1"/>
</dbReference>
<organism evidence="3 4">
    <name type="scientific">Streptomyces griseochromogenes</name>
    <dbReference type="NCBI Taxonomy" id="68214"/>
    <lineage>
        <taxon>Bacteria</taxon>
        <taxon>Bacillati</taxon>
        <taxon>Actinomycetota</taxon>
        <taxon>Actinomycetes</taxon>
        <taxon>Kitasatosporales</taxon>
        <taxon>Streptomycetaceae</taxon>
        <taxon>Streptomyces</taxon>
    </lineage>
</organism>
<evidence type="ECO:0000313" key="3">
    <source>
        <dbReference type="EMBL" id="MBP2056569.1"/>
    </source>
</evidence>
<sequence length="521" mass="56330">MRWWRHGIWLGAVAVTGSVLLVALLTGELGNVSTLTAVLGLGVSVAGLAINLWRSGSAAGESAEGAWSQERLEGLSGRLAASVQEQWQAEWRLRRLQDPYPFQVHWSRAEAWLADAAENGGLPVEPGEGPEGISPAFDTVPSRRLVVLGEPGSGKTVLAVRFTLERLAHRAVGDPVPAVFPLSGWQPERQRLRDWMTAHLRATYPGAPWTSKLLAAGLVLPVLEGLDEMPESAWGAALRRLNAELDPGEPVLLTCRTAAYTKAVESGNVLTSAAVVELRPLTFEAASAYLTRTARPVRGADGQRTTLWDPVLAHLRAHPHTPVSQGLRQALGTPLMVAMARAVYGETGKDPAELLEDRFADPVELERHLLEAYVPAAFADSPHAEQAQRWLAYLAGHLQHQTTRQLAWWQLRLELPWLLRQLGPILLLGCAAVAISLGLYSPAAVFTSGFVGGVCLGYLILSRSRSGTARTSIRNRHQLAREAKLVAIAAVPVGVMVGCTTSPSLAWAVLELAQVRLTRSR</sequence>
<dbReference type="SUPFAM" id="SSF52540">
    <property type="entry name" value="P-loop containing nucleoside triphosphate hydrolases"/>
    <property type="match status" value="1"/>
</dbReference>
<feature type="transmembrane region" description="Helical" evidence="1">
    <location>
        <begin position="443"/>
        <end position="462"/>
    </location>
</feature>
<accession>A0ABS4MAZ5</accession>
<dbReference type="InterPro" id="IPR027417">
    <property type="entry name" value="P-loop_NTPase"/>
</dbReference>
<reference evidence="3 4" key="1">
    <citation type="submission" date="2021-03" db="EMBL/GenBank/DDBJ databases">
        <title>Genomic Encyclopedia of Type Strains, Phase IV (KMG-IV): sequencing the most valuable type-strain genomes for metagenomic binning, comparative biology and taxonomic classification.</title>
        <authorList>
            <person name="Goeker M."/>
        </authorList>
    </citation>
    <scope>NUCLEOTIDE SEQUENCE [LARGE SCALE GENOMIC DNA]</scope>
    <source>
        <strain evidence="3 4">DSM 40499</strain>
    </source>
</reference>
<keyword evidence="1" id="KW-1133">Transmembrane helix</keyword>
<protein>
    <recommendedName>
        <fullName evidence="2">NACHT domain-containing protein</fullName>
    </recommendedName>
</protein>
<dbReference type="RefSeq" id="WP_079146914.1">
    <property type="nucleotide sequence ID" value="NZ_JAGGLP010000051.1"/>
</dbReference>
<feature type="transmembrane region" description="Helical" evidence="1">
    <location>
        <begin position="7"/>
        <end position="26"/>
    </location>
</feature>
<proteinExistence type="predicted"/>
<comment type="caution">
    <text evidence="3">The sequence shown here is derived from an EMBL/GenBank/DDBJ whole genome shotgun (WGS) entry which is preliminary data.</text>
</comment>
<keyword evidence="4" id="KW-1185">Reference proteome</keyword>
<feature type="domain" description="NACHT" evidence="2">
    <location>
        <begin position="143"/>
        <end position="293"/>
    </location>
</feature>
<dbReference type="EMBL" id="JAGGLP010000051">
    <property type="protein sequence ID" value="MBP2056569.1"/>
    <property type="molecule type" value="Genomic_DNA"/>
</dbReference>
<dbReference type="Proteomes" id="UP001519309">
    <property type="component" value="Unassembled WGS sequence"/>
</dbReference>
<name>A0ABS4MAZ5_9ACTN</name>
<gene>
    <name evidence="3" type="ORF">J2Z21_009588</name>
</gene>
<evidence type="ECO:0000256" key="1">
    <source>
        <dbReference type="SAM" id="Phobius"/>
    </source>
</evidence>
<dbReference type="InterPro" id="IPR007111">
    <property type="entry name" value="NACHT_NTPase"/>
</dbReference>
<keyword evidence="1" id="KW-0812">Transmembrane</keyword>
<evidence type="ECO:0000259" key="2">
    <source>
        <dbReference type="Pfam" id="PF05729"/>
    </source>
</evidence>
<keyword evidence="1" id="KW-0472">Membrane</keyword>
<feature type="transmembrane region" description="Helical" evidence="1">
    <location>
        <begin position="32"/>
        <end position="53"/>
    </location>
</feature>
<feature type="transmembrane region" description="Helical" evidence="1">
    <location>
        <begin position="483"/>
        <end position="510"/>
    </location>
</feature>
<dbReference type="Gene3D" id="3.40.50.300">
    <property type="entry name" value="P-loop containing nucleotide triphosphate hydrolases"/>
    <property type="match status" value="1"/>
</dbReference>
<feature type="transmembrane region" description="Helical" evidence="1">
    <location>
        <begin position="417"/>
        <end position="437"/>
    </location>
</feature>
<evidence type="ECO:0000313" key="4">
    <source>
        <dbReference type="Proteomes" id="UP001519309"/>
    </source>
</evidence>